<keyword evidence="2" id="KW-1185">Reference proteome</keyword>
<protein>
    <submittedName>
        <fullName evidence="1">Uncharacterized protein</fullName>
    </submittedName>
</protein>
<feature type="non-terminal residue" evidence="1">
    <location>
        <position position="1"/>
    </location>
</feature>
<accession>A0AAD8E9T6</accession>
<reference evidence="1" key="2">
    <citation type="submission" date="2023-05" db="EMBL/GenBank/DDBJ databases">
        <authorList>
            <person name="Fouks B."/>
        </authorList>
    </citation>
    <scope>NUCLEOTIDE SEQUENCE</scope>
    <source>
        <strain evidence="1">Stay&amp;Tobe</strain>
        <tissue evidence="1">Testes</tissue>
    </source>
</reference>
<evidence type="ECO:0000313" key="2">
    <source>
        <dbReference type="Proteomes" id="UP001233999"/>
    </source>
</evidence>
<organism evidence="1 2">
    <name type="scientific">Diploptera punctata</name>
    <name type="common">Pacific beetle cockroach</name>
    <dbReference type="NCBI Taxonomy" id="6984"/>
    <lineage>
        <taxon>Eukaryota</taxon>
        <taxon>Metazoa</taxon>
        <taxon>Ecdysozoa</taxon>
        <taxon>Arthropoda</taxon>
        <taxon>Hexapoda</taxon>
        <taxon>Insecta</taxon>
        <taxon>Pterygota</taxon>
        <taxon>Neoptera</taxon>
        <taxon>Polyneoptera</taxon>
        <taxon>Dictyoptera</taxon>
        <taxon>Blattodea</taxon>
        <taxon>Blaberoidea</taxon>
        <taxon>Blaberidae</taxon>
        <taxon>Diplopterinae</taxon>
        <taxon>Diploptera</taxon>
    </lineage>
</organism>
<dbReference type="Proteomes" id="UP001233999">
    <property type="component" value="Unassembled WGS sequence"/>
</dbReference>
<proteinExistence type="predicted"/>
<reference evidence="1" key="1">
    <citation type="journal article" date="2023" name="IScience">
        <title>Live-bearing cockroach genome reveals convergent evolutionary mechanisms linked to viviparity in insects and beyond.</title>
        <authorList>
            <person name="Fouks B."/>
            <person name="Harrison M.C."/>
            <person name="Mikhailova A.A."/>
            <person name="Marchal E."/>
            <person name="English S."/>
            <person name="Carruthers M."/>
            <person name="Jennings E.C."/>
            <person name="Chiamaka E.L."/>
            <person name="Frigard R.A."/>
            <person name="Pippel M."/>
            <person name="Attardo G.M."/>
            <person name="Benoit J.B."/>
            <person name="Bornberg-Bauer E."/>
            <person name="Tobe S.S."/>
        </authorList>
    </citation>
    <scope>NUCLEOTIDE SEQUENCE</scope>
    <source>
        <strain evidence="1">Stay&amp;Tobe</strain>
    </source>
</reference>
<dbReference type="AlphaFoldDB" id="A0AAD8E9T6"/>
<dbReference type="EMBL" id="JASPKZ010007833">
    <property type="protein sequence ID" value="KAJ9581954.1"/>
    <property type="molecule type" value="Genomic_DNA"/>
</dbReference>
<sequence length="101" mass="11830">TKHAVPNYLNYFVNPGHKIVIGKKTLNENGEFRNVSSPTQERRKYAVDQFCRSIQSPDVSPSCFHSKTHFGSTCETATQQRKPFFFFFFFLHQNRVKLQEI</sequence>
<evidence type="ECO:0000313" key="1">
    <source>
        <dbReference type="EMBL" id="KAJ9581954.1"/>
    </source>
</evidence>
<name>A0AAD8E9T6_DIPPU</name>
<feature type="non-terminal residue" evidence="1">
    <location>
        <position position="101"/>
    </location>
</feature>
<comment type="caution">
    <text evidence="1">The sequence shown here is derived from an EMBL/GenBank/DDBJ whole genome shotgun (WGS) entry which is preliminary data.</text>
</comment>
<gene>
    <name evidence="1" type="ORF">L9F63_003707</name>
</gene>